<dbReference type="PROSITE" id="PS50222">
    <property type="entry name" value="EF_HAND_2"/>
    <property type="match status" value="2"/>
</dbReference>
<dbReference type="Gene3D" id="1.10.238.10">
    <property type="entry name" value="EF-hand"/>
    <property type="match status" value="1"/>
</dbReference>
<dbReference type="PROSITE" id="PS00018">
    <property type="entry name" value="EF_HAND_1"/>
    <property type="match status" value="4"/>
</dbReference>
<dbReference type="InterPro" id="IPR018247">
    <property type="entry name" value="EF_Hand_1_Ca_BS"/>
</dbReference>
<sequence>MTSDLQQRKTALVFTAMDADNDGYLERADFEALTDRWTTIRGQAGSARLREIMMGWWDALRAMCDADGDQRVTLAEVWSVVDNLGSMLDRVAATADSMFEAVDEDGDGRVTAAEYARMIRAWTGRATPTDAAFARLDTDGDGFVSRSEFTAHWVEFWAGDDEDAPGTHLFGELGVDA</sequence>
<dbReference type="SMART" id="SM00054">
    <property type="entry name" value="EFh"/>
    <property type="match status" value="4"/>
</dbReference>
<feature type="domain" description="EF-hand" evidence="1">
    <location>
        <begin position="90"/>
        <end position="125"/>
    </location>
</feature>
<accession>A0A2S6GD68</accession>
<dbReference type="Pfam" id="PF13202">
    <property type="entry name" value="EF-hand_5"/>
    <property type="match status" value="3"/>
</dbReference>
<dbReference type="SUPFAM" id="SSF47473">
    <property type="entry name" value="EF-hand"/>
    <property type="match status" value="1"/>
</dbReference>
<proteinExistence type="predicted"/>
<gene>
    <name evidence="2" type="ORF">CLV40_13163</name>
</gene>
<protein>
    <submittedName>
        <fullName evidence="2">Ca2+-binding EF-hand superfamily protein</fullName>
    </submittedName>
</protein>
<dbReference type="GO" id="GO:0005509">
    <property type="term" value="F:calcium ion binding"/>
    <property type="evidence" value="ECO:0007669"/>
    <property type="project" value="InterPro"/>
</dbReference>
<name>A0A2S6GD68_9PSEU</name>
<comment type="caution">
    <text evidence="2">The sequence shown here is derived from an EMBL/GenBank/DDBJ whole genome shotgun (WGS) entry which is preliminary data.</text>
</comment>
<dbReference type="RefSeq" id="WP_181043902.1">
    <property type="nucleotide sequence ID" value="NZ_CP154825.1"/>
</dbReference>
<evidence type="ECO:0000259" key="1">
    <source>
        <dbReference type="PROSITE" id="PS50222"/>
    </source>
</evidence>
<evidence type="ECO:0000313" key="3">
    <source>
        <dbReference type="Proteomes" id="UP000239203"/>
    </source>
</evidence>
<dbReference type="InterPro" id="IPR011992">
    <property type="entry name" value="EF-hand-dom_pair"/>
</dbReference>
<reference evidence="2 3" key="1">
    <citation type="submission" date="2018-02" db="EMBL/GenBank/DDBJ databases">
        <title>Genomic Encyclopedia of Archaeal and Bacterial Type Strains, Phase II (KMG-II): from individual species to whole genera.</title>
        <authorList>
            <person name="Goeker M."/>
        </authorList>
    </citation>
    <scope>NUCLEOTIDE SEQUENCE [LARGE SCALE GENOMIC DNA]</scope>
    <source>
        <strain evidence="2 3">YU 961-1</strain>
    </source>
</reference>
<keyword evidence="3" id="KW-1185">Reference proteome</keyword>
<dbReference type="EMBL" id="PTIX01000031">
    <property type="protein sequence ID" value="PPK63194.1"/>
    <property type="molecule type" value="Genomic_DNA"/>
</dbReference>
<feature type="domain" description="EF-hand" evidence="1">
    <location>
        <begin position="130"/>
        <end position="159"/>
    </location>
</feature>
<dbReference type="CDD" id="cd00051">
    <property type="entry name" value="EFh"/>
    <property type="match status" value="1"/>
</dbReference>
<dbReference type="AlphaFoldDB" id="A0A2S6GD68"/>
<organism evidence="2 3">
    <name type="scientific">Actinokineospora auranticolor</name>
    <dbReference type="NCBI Taxonomy" id="155976"/>
    <lineage>
        <taxon>Bacteria</taxon>
        <taxon>Bacillati</taxon>
        <taxon>Actinomycetota</taxon>
        <taxon>Actinomycetes</taxon>
        <taxon>Pseudonocardiales</taxon>
        <taxon>Pseudonocardiaceae</taxon>
        <taxon>Actinokineospora</taxon>
    </lineage>
</organism>
<evidence type="ECO:0000313" key="2">
    <source>
        <dbReference type="EMBL" id="PPK63194.1"/>
    </source>
</evidence>
<dbReference type="InterPro" id="IPR002048">
    <property type="entry name" value="EF_hand_dom"/>
</dbReference>
<dbReference type="Proteomes" id="UP000239203">
    <property type="component" value="Unassembled WGS sequence"/>
</dbReference>